<keyword evidence="2" id="KW-0472">Membrane</keyword>
<dbReference type="HOGENOM" id="CLU_2118183_0_0_5"/>
<dbReference type="RefSeq" id="WP_043759339.1">
    <property type="nucleotide sequence ID" value="NZ_CP003811.1"/>
</dbReference>
<evidence type="ECO:0000256" key="2">
    <source>
        <dbReference type="SAM" id="Phobius"/>
    </source>
</evidence>
<dbReference type="Proteomes" id="UP000029492">
    <property type="component" value="Chromosome"/>
</dbReference>
<keyword evidence="2" id="KW-1133">Transmembrane helix</keyword>
<evidence type="ECO:0000313" key="4">
    <source>
        <dbReference type="Proteomes" id="UP000029492"/>
    </source>
</evidence>
<keyword evidence="2" id="KW-0812">Transmembrane</keyword>
<evidence type="ECO:0000256" key="1">
    <source>
        <dbReference type="SAM" id="MobiDB-lite"/>
    </source>
</evidence>
<name>A0A089P0W4_9HYPH</name>
<organism evidence="3 4">
    <name type="scientific">Methylobacterium oryzae CBMB20</name>
    <dbReference type="NCBI Taxonomy" id="693986"/>
    <lineage>
        <taxon>Bacteria</taxon>
        <taxon>Pseudomonadati</taxon>
        <taxon>Pseudomonadota</taxon>
        <taxon>Alphaproteobacteria</taxon>
        <taxon>Hyphomicrobiales</taxon>
        <taxon>Methylobacteriaceae</taxon>
        <taxon>Methylobacterium</taxon>
    </lineage>
</organism>
<dbReference type="eggNOG" id="ENOG503102D">
    <property type="taxonomic scope" value="Bacteria"/>
</dbReference>
<evidence type="ECO:0000313" key="3">
    <source>
        <dbReference type="EMBL" id="AIQ92390.1"/>
    </source>
</evidence>
<dbReference type="AlphaFoldDB" id="A0A089P0W4"/>
<proteinExistence type="predicted"/>
<keyword evidence="4" id="KW-1185">Reference proteome</keyword>
<reference evidence="3 4" key="1">
    <citation type="journal article" date="2014" name="PLoS ONE">
        <title>Genome Information of Methylobacterium oryzae, a Plant-Probiotic Methylotroph in the Phyllosphere.</title>
        <authorList>
            <person name="Kwak M.J."/>
            <person name="Jeong H."/>
            <person name="Madhaiyan M."/>
            <person name="Lee Y."/>
            <person name="Sa T.M."/>
            <person name="Oh T.K."/>
            <person name="Kim J.F."/>
        </authorList>
    </citation>
    <scope>NUCLEOTIDE SEQUENCE [LARGE SCALE GENOMIC DNA]</scope>
    <source>
        <strain evidence="3 4">CBMB20</strain>
    </source>
</reference>
<dbReference type="GeneID" id="96605839"/>
<gene>
    <name evidence="3" type="ORF">MOC_4635</name>
</gene>
<protein>
    <submittedName>
        <fullName evidence="3">Protein of unassigned function</fullName>
    </submittedName>
</protein>
<accession>A0A089P0W4</accession>
<dbReference type="KEGG" id="mor:MOC_4635"/>
<feature type="transmembrane region" description="Helical" evidence="2">
    <location>
        <begin position="72"/>
        <end position="92"/>
    </location>
</feature>
<dbReference type="EMBL" id="CP003811">
    <property type="protein sequence ID" value="AIQ92390.1"/>
    <property type="molecule type" value="Genomic_DNA"/>
</dbReference>
<sequence length="114" mass="12467">MTDSHAHEVVEHEGRGGEGAHPDERLAGRIGEHVRRALQDILKSPEALRQAIHLGPHEHALSRRVANGHDPAAVAALLAAGGVGFGLAWLIFGQHWHRTDYVARRMSHSSERMA</sequence>
<feature type="region of interest" description="Disordered" evidence="1">
    <location>
        <begin position="1"/>
        <end position="24"/>
    </location>
</feature>